<dbReference type="InterPro" id="IPR036390">
    <property type="entry name" value="WH_DNA-bd_sf"/>
</dbReference>
<keyword evidence="6" id="KW-0736">Signalosome</keyword>
<evidence type="ECO:0000256" key="6">
    <source>
        <dbReference type="ARBA" id="ARBA00022790"/>
    </source>
</evidence>
<evidence type="ECO:0000256" key="1">
    <source>
        <dbReference type="ARBA" id="ARBA00004123"/>
    </source>
</evidence>
<dbReference type="Gene3D" id="1.10.10.10">
    <property type="entry name" value="Winged helix-like DNA-binding domain superfamily/Winged helix DNA-binding domain"/>
    <property type="match status" value="1"/>
</dbReference>
<feature type="domain" description="PCI" evidence="8">
    <location>
        <begin position="164"/>
        <end position="336"/>
    </location>
</feature>
<dbReference type="SMART" id="SM00088">
    <property type="entry name" value="PINT"/>
    <property type="match status" value="1"/>
</dbReference>
<dbReference type="Pfam" id="PF22241">
    <property type="entry name" value="PSMD12-CSN4_N"/>
    <property type="match status" value="1"/>
</dbReference>
<evidence type="ECO:0000256" key="5">
    <source>
        <dbReference type="ARBA" id="ARBA00022490"/>
    </source>
</evidence>
<dbReference type="InterPro" id="IPR054559">
    <property type="entry name" value="PSMD12-CSN4-like_N"/>
</dbReference>
<dbReference type="GO" id="GO:0008180">
    <property type="term" value="C:COP9 signalosome"/>
    <property type="evidence" value="ECO:0007669"/>
    <property type="project" value="UniProtKB-KW"/>
</dbReference>
<name>A0A6U0ERT2_9CHLO</name>
<evidence type="ECO:0000256" key="2">
    <source>
        <dbReference type="ARBA" id="ARBA00004496"/>
    </source>
</evidence>
<dbReference type="EMBL" id="HBEW01003717">
    <property type="protein sequence ID" value="CAD8581007.1"/>
    <property type="molecule type" value="Transcribed_RNA"/>
</dbReference>
<dbReference type="PANTHER" id="PTHR10855">
    <property type="entry name" value="26S PROTEASOME NON-ATPASE REGULATORY SUBUNIT 12/COP9 SIGNALOSOME COMPLEX SUBUNIT 4"/>
    <property type="match status" value="1"/>
</dbReference>
<dbReference type="AlphaFoldDB" id="A0A6U0ERT2"/>
<accession>A0A6U0ERT2</accession>
<gene>
    <name evidence="9" type="ORF">OMED0929_LOCUS3104</name>
</gene>
<dbReference type="InterPro" id="IPR036388">
    <property type="entry name" value="WH-like_DNA-bd_sf"/>
</dbReference>
<evidence type="ECO:0000256" key="3">
    <source>
        <dbReference type="ARBA" id="ARBA00010417"/>
    </source>
</evidence>
<evidence type="ECO:0000256" key="4">
    <source>
        <dbReference type="ARBA" id="ARBA00014881"/>
    </source>
</evidence>
<sequence length="372" mass="41807">MGTTKAELETFVEHCISEHVPLAISREIITDMSKQLPSLESDVHKTIADVILGRIQPRLVSFEEQVRALREDLATRYAREEHWTRAAEVLAGIDLDSGVRTLSNAFKLRKCVEIAELYAEGGDLVQADLFISRARLLRASGEADASLDYQYNSCWATVLDRKGRFMDASDRYYALAGYDPSRESQTAQKHSLVDVLTLAVACAVIAPTGPQRLRMLQTLYKDERCAQLSVFAFLEKVYLERLLRVEEVLAFERFLKPHHLAVDGDSLSALQRAVVEHNLVSMSNVYNNIGFDELGELLGVSDIQAEKMVAKMISEDRLSGRIDQVDRFVYFDSDAPTIEEEWDKQVVEVSLTLNGIVETLTAKQNETSSDNV</sequence>
<organism evidence="9">
    <name type="scientific">Ostreococcus mediterraneus</name>
    <dbReference type="NCBI Taxonomy" id="1486918"/>
    <lineage>
        <taxon>Eukaryota</taxon>
        <taxon>Viridiplantae</taxon>
        <taxon>Chlorophyta</taxon>
        <taxon>Mamiellophyceae</taxon>
        <taxon>Mamiellales</taxon>
        <taxon>Bathycoccaceae</taxon>
        <taxon>Ostreococcus</taxon>
    </lineage>
</organism>
<evidence type="ECO:0000256" key="7">
    <source>
        <dbReference type="ARBA" id="ARBA00023242"/>
    </source>
</evidence>
<dbReference type="SUPFAM" id="SSF46785">
    <property type="entry name" value="Winged helix' DNA-binding domain"/>
    <property type="match status" value="1"/>
</dbReference>
<dbReference type="PANTHER" id="PTHR10855:SF2">
    <property type="entry name" value="COP9 SIGNALOSOME COMPLEX SUBUNIT 4"/>
    <property type="match status" value="1"/>
</dbReference>
<comment type="subcellular location">
    <subcellularLocation>
        <location evidence="2">Cytoplasm</location>
    </subcellularLocation>
    <subcellularLocation>
        <location evidence="1">Nucleus</location>
    </subcellularLocation>
</comment>
<protein>
    <recommendedName>
        <fullName evidence="4">COP9 signalosome complex subunit 4</fullName>
    </recommendedName>
</protein>
<dbReference type="InterPro" id="IPR000717">
    <property type="entry name" value="PCI_dom"/>
</dbReference>
<keyword evidence="5" id="KW-0963">Cytoplasm</keyword>
<keyword evidence="7" id="KW-0539">Nucleus</keyword>
<dbReference type="GO" id="GO:0005829">
    <property type="term" value="C:cytosol"/>
    <property type="evidence" value="ECO:0007669"/>
    <property type="project" value="TreeGrafter"/>
</dbReference>
<evidence type="ECO:0000313" key="9">
    <source>
        <dbReference type="EMBL" id="CAD8581007.1"/>
    </source>
</evidence>
<dbReference type="Pfam" id="PF01399">
    <property type="entry name" value="PCI"/>
    <property type="match status" value="1"/>
</dbReference>
<comment type="similarity">
    <text evidence="3">Belongs to the CSN4 family.</text>
</comment>
<dbReference type="PROSITE" id="PS50250">
    <property type="entry name" value="PCI"/>
    <property type="match status" value="1"/>
</dbReference>
<dbReference type="InterPro" id="IPR040134">
    <property type="entry name" value="PSMD12/CSN4"/>
</dbReference>
<reference evidence="9" key="1">
    <citation type="submission" date="2021-01" db="EMBL/GenBank/DDBJ databases">
        <authorList>
            <person name="Corre E."/>
            <person name="Pelletier E."/>
            <person name="Niang G."/>
            <person name="Scheremetjew M."/>
            <person name="Finn R."/>
            <person name="Kale V."/>
            <person name="Holt S."/>
            <person name="Cochrane G."/>
            <person name="Meng A."/>
            <person name="Brown T."/>
            <person name="Cohen L."/>
        </authorList>
    </citation>
    <scope>NUCLEOTIDE SEQUENCE</scope>
    <source>
        <strain evidence="9">Clade-D-RCC2572</strain>
    </source>
</reference>
<proteinExistence type="inferred from homology"/>
<evidence type="ECO:0000259" key="8">
    <source>
        <dbReference type="PROSITE" id="PS50250"/>
    </source>
</evidence>